<protein>
    <submittedName>
        <fullName evidence="2">Uncharacterized protein</fullName>
    </submittedName>
</protein>
<evidence type="ECO:0000313" key="2">
    <source>
        <dbReference type="EMBL" id="PNS14882.1"/>
    </source>
</evidence>
<dbReference type="AlphaFoldDB" id="A0A2K1QJ08"/>
<gene>
    <name evidence="2" type="ORF">CAC42_2111</name>
</gene>
<name>A0A2K1QJ08_9PEZI</name>
<dbReference type="Proteomes" id="UP000243797">
    <property type="component" value="Unassembled WGS sequence"/>
</dbReference>
<accession>A0A2K1QJ08</accession>
<dbReference type="InParanoid" id="A0A2K1QJ08"/>
<feature type="compositionally biased region" description="Polar residues" evidence="1">
    <location>
        <begin position="57"/>
        <end position="66"/>
    </location>
</feature>
<dbReference type="EMBL" id="NKHZ01000081">
    <property type="protein sequence ID" value="PNS14882.1"/>
    <property type="molecule type" value="Genomic_DNA"/>
</dbReference>
<keyword evidence="3" id="KW-1185">Reference proteome</keyword>
<proteinExistence type="predicted"/>
<feature type="compositionally biased region" description="Basic and acidic residues" evidence="1">
    <location>
        <begin position="80"/>
        <end position="98"/>
    </location>
</feature>
<reference evidence="2 3" key="1">
    <citation type="submission" date="2017-06" db="EMBL/GenBank/DDBJ databases">
        <title>Draft genome sequence of a variant of Elsinoe murrayae.</title>
        <authorList>
            <person name="Cheng Q."/>
        </authorList>
    </citation>
    <scope>NUCLEOTIDE SEQUENCE [LARGE SCALE GENOMIC DNA]</scope>
    <source>
        <strain evidence="2 3">CQ-2017a</strain>
    </source>
</reference>
<comment type="caution">
    <text evidence="2">The sequence shown here is derived from an EMBL/GenBank/DDBJ whole genome shotgun (WGS) entry which is preliminary data.</text>
</comment>
<dbReference type="OrthoDB" id="2532734at2759"/>
<feature type="compositionally biased region" description="Basic and acidic residues" evidence="1">
    <location>
        <begin position="107"/>
        <end position="127"/>
    </location>
</feature>
<organism evidence="2 3">
    <name type="scientific">Sphaceloma murrayae</name>
    <dbReference type="NCBI Taxonomy" id="2082308"/>
    <lineage>
        <taxon>Eukaryota</taxon>
        <taxon>Fungi</taxon>
        <taxon>Dikarya</taxon>
        <taxon>Ascomycota</taxon>
        <taxon>Pezizomycotina</taxon>
        <taxon>Dothideomycetes</taxon>
        <taxon>Dothideomycetidae</taxon>
        <taxon>Myriangiales</taxon>
        <taxon>Elsinoaceae</taxon>
        <taxon>Sphaceloma</taxon>
    </lineage>
</organism>
<sequence length="127" mass="14213">MSHQQLLLHFNDDLKHYYKAKEDYYQFVGLGGYKNTPLPPNLDKPSFTAIMPVLPQEENTTGNLTDQVAKESSDSTASSHDMHKVGEQTKATVQDHKANPGIAMTDKLPEAASKDDLKKRAEELNKK</sequence>
<feature type="region of interest" description="Disordered" evidence="1">
    <location>
        <begin position="57"/>
        <end position="127"/>
    </location>
</feature>
<evidence type="ECO:0000256" key="1">
    <source>
        <dbReference type="SAM" id="MobiDB-lite"/>
    </source>
</evidence>
<evidence type="ECO:0000313" key="3">
    <source>
        <dbReference type="Proteomes" id="UP000243797"/>
    </source>
</evidence>